<comment type="catalytic activity">
    <reaction evidence="3">
        <text>glutathione + H2O = L-cysteinylglycine + L-glutamate</text>
        <dbReference type="Rhea" id="RHEA:28807"/>
        <dbReference type="ChEBI" id="CHEBI:15377"/>
        <dbReference type="ChEBI" id="CHEBI:29985"/>
        <dbReference type="ChEBI" id="CHEBI:57925"/>
        <dbReference type="ChEBI" id="CHEBI:61694"/>
        <dbReference type="EC" id="3.4.19.13"/>
    </reaction>
</comment>
<organism evidence="5 6">
    <name type="scientific">Coleophoma crateriformis</name>
    <dbReference type="NCBI Taxonomy" id="565419"/>
    <lineage>
        <taxon>Eukaryota</taxon>
        <taxon>Fungi</taxon>
        <taxon>Dikarya</taxon>
        <taxon>Ascomycota</taxon>
        <taxon>Pezizomycotina</taxon>
        <taxon>Leotiomycetes</taxon>
        <taxon>Helotiales</taxon>
        <taxon>Dermateaceae</taxon>
        <taxon>Coleophoma</taxon>
    </lineage>
</organism>
<dbReference type="EC" id="2.3.2.2" evidence="3"/>
<dbReference type="FunFam" id="3.60.20.40:FF:000008">
    <property type="entry name" value="Gamma-glutamyltranspeptidase (Eurofung)"/>
    <property type="match status" value="1"/>
</dbReference>
<keyword evidence="3" id="KW-0012">Acyltransferase</keyword>
<protein>
    <recommendedName>
        <fullName evidence="3">Glutathione hydrolase</fullName>
        <ecNumber evidence="3">2.3.2.2</ecNumber>
        <ecNumber evidence="3">3.4.19.13</ecNumber>
    </recommendedName>
    <alternativeName>
        <fullName evidence="3">Gamma-glutamyltransferase</fullName>
    </alternativeName>
    <alternativeName>
        <fullName evidence="3">Gamma-glutamyltranspeptidase</fullName>
    </alternativeName>
</protein>
<keyword evidence="4" id="KW-0732">Signal</keyword>
<dbReference type="PANTHER" id="PTHR11686">
    <property type="entry name" value="GAMMA GLUTAMYL TRANSPEPTIDASE"/>
    <property type="match status" value="1"/>
</dbReference>
<dbReference type="GO" id="GO:0103068">
    <property type="term" value="F:leukotriene C4 gamma-glutamyl transferase activity"/>
    <property type="evidence" value="ECO:0007669"/>
    <property type="project" value="UniProtKB-EC"/>
</dbReference>
<dbReference type="InterPro" id="IPR000101">
    <property type="entry name" value="GGT_peptidase"/>
</dbReference>
<dbReference type="PRINTS" id="PR01210">
    <property type="entry name" value="GGTRANSPTASE"/>
</dbReference>
<gene>
    <name evidence="5" type="ORF">BP5796_02788</name>
</gene>
<comment type="caution">
    <text evidence="5">The sequence shown here is derived from an EMBL/GenBank/DDBJ whole genome shotgun (WGS) entry which is preliminary data.</text>
</comment>
<name>A0A3D8SZ71_9HELO</name>
<comment type="function">
    <text evidence="3">Cleaves the gamma-glutamyl peptide bond of glutathione and glutathione conjugates.</text>
</comment>
<feature type="binding site" evidence="2">
    <location>
        <position position="473"/>
    </location>
    <ligand>
        <name>L-glutamate</name>
        <dbReference type="ChEBI" id="CHEBI:29985"/>
    </ligand>
</feature>
<dbReference type="InterPro" id="IPR043138">
    <property type="entry name" value="GGT_lsub"/>
</dbReference>
<feature type="binding site" evidence="2">
    <location>
        <position position="105"/>
    </location>
    <ligand>
        <name>L-glutamate</name>
        <dbReference type="ChEBI" id="CHEBI:29985"/>
    </ligand>
</feature>
<dbReference type="Pfam" id="PF01019">
    <property type="entry name" value="G_glu_transpept"/>
    <property type="match status" value="1"/>
</dbReference>
<dbReference type="SUPFAM" id="SSF56235">
    <property type="entry name" value="N-terminal nucleophile aminohydrolases (Ntn hydrolases)"/>
    <property type="match status" value="1"/>
</dbReference>
<dbReference type="InterPro" id="IPR043137">
    <property type="entry name" value="GGT_ssub_C"/>
</dbReference>
<feature type="binding site" evidence="2">
    <location>
        <begin position="450"/>
        <end position="451"/>
    </location>
    <ligand>
        <name>L-glutamate</name>
        <dbReference type="ChEBI" id="CHEBI:29985"/>
    </ligand>
</feature>
<feature type="active site" description="Nucleophile" evidence="1">
    <location>
        <position position="380"/>
    </location>
</feature>
<dbReference type="GO" id="GO:0036374">
    <property type="term" value="F:glutathione hydrolase activity"/>
    <property type="evidence" value="ECO:0007669"/>
    <property type="project" value="UniProtKB-UniRule"/>
</dbReference>
<keyword evidence="6" id="KW-1185">Reference proteome</keyword>
<dbReference type="GO" id="GO:0005886">
    <property type="term" value="C:plasma membrane"/>
    <property type="evidence" value="ECO:0007669"/>
    <property type="project" value="TreeGrafter"/>
</dbReference>
<dbReference type="NCBIfam" id="TIGR00066">
    <property type="entry name" value="g_glut_trans"/>
    <property type="match status" value="1"/>
</dbReference>
<feature type="binding site" evidence="2">
    <location>
        <begin position="398"/>
        <end position="400"/>
    </location>
    <ligand>
        <name>L-glutamate</name>
        <dbReference type="ChEBI" id="CHEBI:29985"/>
    </ligand>
</feature>
<feature type="signal peptide" evidence="4">
    <location>
        <begin position="1"/>
        <end position="31"/>
    </location>
</feature>
<evidence type="ECO:0000313" key="6">
    <source>
        <dbReference type="Proteomes" id="UP000256328"/>
    </source>
</evidence>
<feature type="binding site" evidence="2">
    <location>
        <position position="422"/>
    </location>
    <ligand>
        <name>L-glutamate</name>
        <dbReference type="ChEBI" id="CHEBI:29985"/>
    </ligand>
</feature>
<keyword evidence="3" id="KW-0378">Hydrolase</keyword>
<evidence type="ECO:0000256" key="2">
    <source>
        <dbReference type="PIRSR" id="PIRSR600101-2"/>
    </source>
</evidence>
<accession>A0A3D8SZ71</accession>
<evidence type="ECO:0000256" key="3">
    <source>
        <dbReference type="RuleBase" id="RU368068"/>
    </source>
</evidence>
<dbReference type="Proteomes" id="UP000256328">
    <property type="component" value="Unassembled WGS sequence"/>
</dbReference>
<dbReference type="FunFam" id="1.10.246.130:FF:000001">
    <property type="entry name" value="Gamma-glutamyltransferase 5 isoform 1"/>
    <property type="match status" value="1"/>
</dbReference>
<dbReference type="EMBL" id="PDLN01000003">
    <property type="protein sequence ID" value="RDW91623.1"/>
    <property type="molecule type" value="Genomic_DNA"/>
</dbReference>
<reference evidence="5 6" key="1">
    <citation type="journal article" date="2018" name="IMA Fungus">
        <title>IMA Genome-F 9: Draft genome sequence of Annulohypoxylon stygium, Aspergillus mulundensis, Berkeleyomyces basicola (syn. Thielaviopsis basicola), Ceratocystis smalleyi, two Cercospora beticola strains, Coleophoma cylindrospora, Fusarium fracticaudum, Phialophora cf. hyalina, and Morchella septimelata.</title>
        <authorList>
            <person name="Wingfield B.D."/>
            <person name="Bills G.F."/>
            <person name="Dong Y."/>
            <person name="Huang W."/>
            <person name="Nel W.J."/>
            <person name="Swalarsk-Parry B.S."/>
            <person name="Vaghefi N."/>
            <person name="Wilken P.M."/>
            <person name="An Z."/>
            <person name="de Beer Z.W."/>
            <person name="De Vos L."/>
            <person name="Chen L."/>
            <person name="Duong T.A."/>
            <person name="Gao Y."/>
            <person name="Hammerbacher A."/>
            <person name="Kikkert J.R."/>
            <person name="Li Y."/>
            <person name="Li H."/>
            <person name="Li K."/>
            <person name="Li Q."/>
            <person name="Liu X."/>
            <person name="Ma X."/>
            <person name="Naidoo K."/>
            <person name="Pethybridge S.J."/>
            <person name="Sun J."/>
            <person name="Steenkamp E.T."/>
            <person name="van der Nest M.A."/>
            <person name="van Wyk S."/>
            <person name="Wingfield M.J."/>
            <person name="Xiong C."/>
            <person name="Yue Q."/>
            <person name="Zhang X."/>
        </authorList>
    </citation>
    <scope>NUCLEOTIDE SEQUENCE [LARGE SCALE GENOMIC DNA]</scope>
    <source>
        <strain evidence="5 6">BP5796</strain>
    </source>
</reference>
<evidence type="ECO:0000313" key="5">
    <source>
        <dbReference type="EMBL" id="RDW91623.1"/>
    </source>
</evidence>
<comment type="catalytic activity">
    <reaction evidence="3">
        <text>an S-substituted glutathione + H2O = an S-substituted L-cysteinylglycine + L-glutamate</text>
        <dbReference type="Rhea" id="RHEA:59468"/>
        <dbReference type="ChEBI" id="CHEBI:15377"/>
        <dbReference type="ChEBI" id="CHEBI:29985"/>
        <dbReference type="ChEBI" id="CHEBI:90779"/>
        <dbReference type="ChEBI" id="CHEBI:143103"/>
        <dbReference type="EC" id="3.4.19.13"/>
    </reaction>
</comment>
<dbReference type="Gene3D" id="3.60.20.40">
    <property type="match status" value="1"/>
</dbReference>
<dbReference type="Gene3D" id="1.10.246.130">
    <property type="match status" value="1"/>
</dbReference>
<dbReference type="InterPro" id="IPR029055">
    <property type="entry name" value="Ntn_hydrolases_N"/>
</dbReference>
<keyword evidence="3" id="KW-0808">Transferase</keyword>
<dbReference type="OrthoDB" id="1081007at2759"/>
<sequence>MSVFGNGFRIPKRVLVSLLVLTSQLAHFGDATITEFGSHGAVASESKICSQIGVDLMKRGGNAADAMVGTVICVGVIGMYHSGIGGGGFMLVRGPDGEFETVDFREKAPAAAYEDMFRGNVIGSIRGGLAAAVPGDLAGLEYLHTKYGALPWKAVVNPAVHVARYGFPVSEDTVRYMAAGSSPENNFLVEDPSWAIDFAPNGTLLKLGETLTRKRYADTLEQIADYGAGVFYDGEIANYTVAAVQATNGTMTLDDLRDYKVIIREPISIDYRGYKLYSTGAPSGGAVALSILKIIEGYNMSDASIAQLNTHRLDEAMRFAYGAHSELGDPDFFSYMDDFVAEMIKESTASDIRGRILDDRTQNVSVYDPKGFAIHENHGTSHIVASDASGLSITLTSTVNLLFGSQVCVPETGVILNNEMNDFSIAGVSNGFGFVPSPINYIRPHKRPLSSITPIIVTHPNGTLYVTIGAAGGSRIITSTMQGVWHVLDHGMNMSEALKQPRFHDQLLPDRTGFEVEFDKDVIESMRKKGHNVTIEPYLTAVQAIRRLWNGELEAASEPRQKGSGGLSV</sequence>
<dbReference type="GO" id="GO:0006751">
    <property type="term" value="P:glutathione catabolic process"/>
    <property type="evidence" value="ECO:0007669"/>
    <property type="project" value="UniProtKB-UniRule"/>
</dbReference>
<comment type="catalytic activity">
    <reaction evidence="3">
        <text>an N-terminal (5-L-glutamyl)-[peptide] + an alpha-amino acid = 5-L-glutamyl amino acid + an N-terminal L-alpha-aminoacyl-[peptide]</text>
        <dbReference type="Rhea" id="RHEA:23904"/>
        <dbReference type="Rhea" id="RHEA-COMP:9780"/>
        <dbReference type="Rhea" id="RHEA-COMP:9795"/>
        <dbReference type="ChEBI" id="CHEBI:77644"/>
        <dbReference type="ChEBI" id="CHEBI:78597"/>
        <dbReference type="ChEBI" id="CHEBI:78599"/>
        <dbReference type="ChEBI" id="CHEBI:78608"/>
        <dbReference type="EC" id="2.3.2.2"/>
    </reaction>
</comment>
<dbReference type="EC" id="3.4.19.13" evidence="3"/>
<dbReference type="AlphaFoldDB" id="A0A3D8SZ71"/>
<evidence type="ECO:0000256" key="4">
    <source>
        <dbReference type="SAM" id="SignalP"/>
    </source>
</evidence>
<dbReference type="PANTHER" id="PTHR11686:SF62">
    <property type="entry name" value="GLUTATHIONE HYDROLASE"/>
    <property type="match status" value="1"/>
</dbReference>
<comment type="pathway">
    <text evidence="3">Sulfur metabolism; glutathione metabolism.</text>
</comment>
<feature type="chain" id="PRO_5017554811" description="Glutathione hydrolase" evidence="4">
    <location>
        <begin position="32"/>
        <end position="569"/>
    </location>
</feature>
<dbReference type="UniPathway" id="UPA00204"/>
<evidence type="ECO:0000256" key="1">
    <source>
        <dbReference type="PIRSR" id="PIRSR600101-1"/>
    </source>
</evidence>
<proteinExistence type="predicted"/>